<protein>
    <submittedName>
        <fullName evidence="1">8955_t:CDS:1</fullName>
    </submittedName>
</protein>
<dbReference type="Proteomes" id="UP000789759">
    <property type="component" value="Unassembled WGS sequence"/>
</dbReference>
<evidence type="ECO:0000313" key="2">
    <source>
        <dbReference type="Proteomes" id="UP000789759"/>
    </source>
</evidence>
<sequence length="436" mass="50383">NFVRQKRMEIKLTSDERMRMITVFLRKEAPLNMELRNQTRRQVDGISDYEYGDSDDDLYVGFVTPSSRNFSSIYNNTDTSAMANKSLLESVEHSDNYICIEIAQIVLQPSDIQLSTQKLQDTVKPNLALVFRKPSQICIVMVDENKEIAFDLDQVAKFRFSDVTGQKEILLDMKKGFKKEFYEFPLKFLDVRLQTPVDPSRGKLDDATTIIFKICKDVDNSLIVKLINHIKQWKSTNVKPSPQYSIKNSQHSNDNTVNQEVKNKGSFIKPARDDLCEKQTIRSNTRITALDNDGNDESQVHNNNHVNDGITDWINESKEKHWTNDNVNQIANSTITVQPEKRNVLKTSKNSNSDSELHITCIFITKKYALLISFDTYLKQLTALIEQRYNVKISMDRLYYLNHAGEKISLIDEEDWDVAKKEAMNAETFRINLIIE</sequence>
<keyword evidence="2" id="KW-1185">Reference proteome</keyword>
<comment type="caution">
    <text evidence="1">The sequence shown here is derived from an EMBL/GenBank/DDBJ whole genome shotgun (WGS) entry which is preliminary data.</text>
</comment>
<dbReference type="EMBL" id="CAJVQA010022717">
    <property type="protein sequence ID" value="CAG8775124.1"/>
    <property type="molecule type" value="Genomic_DNA"/>
</dbReference>
<gene>
    <name evidence="1" type="ORF">CPELLU_LOCUS16079</name>
</gene>
<reference evidence="1" key="1">
    <citation type="submission" date="2021-06" db="EMBL/GenBank/DDBJ databases">
        <authorList>
            <person name="Kallberg Y."/>
            <person name="Tangrot J."/>
            <person name="Rosling A."/>
        </authorList>
    </citation>
    <scope>NUCLEOTIDE SEQUENCE</scope>
    <source>
        <strain evidence="1">FL966</strain>
    </source>
</reference>
<organism evidence="1 2">
    <name type="scientific">Cetraspora pellucida</name>
    <dbReference type="NCBI Taxonomy" id="1433469"/>
    <lineage>
        <taxon>Eukaryota</taxon>
        <taxon>Fungi</taxon>
        <taxon>Fungi incertae sedis</taxon>
        <taxon>Mucoromycota</taxon>
        <taxon>Glomeromycotina</taxon>
        <taxon>Glomeromycetes</taxon>
        <taxon>Diversisporales</taxon>
        <taxon>Gigasporaceae</taxon>
        <taxon>Cetraspora</taxon>
    </lineage>
</organism>
<name>A0A9N9JGJ3_9GLOM</name>
<accession>A0A9N9JGJ3</accession>
<feature type="non-terminal residue" evidence="1">
    <location>
        <position position="1"/>
    </location>
</feature>
<dbReference type="AlphaFoldDB" id="A0A9N9JGJ3"/>
<dbReference type="SUPFAM" id="SSF54277">
    <property type="entry name" value="CAD &amp; PB1 domains"/>
    <property type="match status" value="1"/>
</dbReference>
<proteinExistence type="predicted"/>
<evidence type="ECO:0000313" key="1">
    <source>
        <dbReference type="EMBL" id="CAG8775124.1"/>
    </source>
</evidence>
<dbReference type="OrthoDB" id="2385084at2759"/>